<keyword evidence="15" id="KW-1185">Reference proteome</keyword>
<comment type="function">
    <text evidence="2">Catalyzes the formation of the alpha-1,6-glucosidic linkages in glycogen by scission of a 1,4-alpha-linked oligosaccharide from growing alpha-1,4-glucan chains and the subsequent attachment of the oligosaccharide to the alpha-1,6 position.</text>
</comment>
<dbReference type="NCBIfam" id="TIGR01515">
    <property type="entry name" value="branching_enzym"/>
    <property type="match status" value="1"/>
</dbReference>
<dbReference type="InterPro" id="IPR006048">
    <property type="entry name" value="A-amylase/branching_C"/>
</dbReference>
<evidence type="ECO:0000256" key="7">
    <source>
        <dbReference type="ARBA" id="ARBA00022676"/>
    </source>
</evidence>
<dbReference type="CDD" id="cd11322">
    <property type="entry name" value="AmyAc_Glg_BE"/>
    <property type="match status" value="1"/>
</dbReference>
<dbReference type="EC" id="2.4.1.18" evidence="5 11"/>
<evidence type="ECO:0000256" key="2">
    <source>
        <dbReference type="ARBA" id="ARBA00002953"/>
    </source>
</evidence>
<evidence type="ECO:0000256" key="4">
    <source>
        <dbReference type="ARBA" id="ARBA00009000"/>
    </source>
</evidence>
<dbReference type="GO" id="GO:0043169">
    <property type="term" value="F:cation binding"/>
    <property type="evidence" value="ECO:0007669"/>
    <property type="project" value="InterPro"/>
</dbReference>
<dbReference type="SUPFAM" id="SSF81296">
    <property type="entry name" value="E set domains"/>
    <property type="match status" value="1"/>
</dbReference>
<dbReference type="Pfam" id="PF02922">
    <property type="entry name" value="CBM_48"/>
    <property type="match status" value="1"/>
</dbReference>
<dbReference type="GO" id="GO:0003844">
    <property type="term" value="F:1,4-alpha-glucan branching enzyme activity"/>
    <property type="evidence" value="ECO:0007669"/>
    <property type="project" value="UniProtKB-UniRule"/>
</dbReference>
<dbReference type="SUPFAM" id="SSF51445">
    <property type="entry name" value="(Trans)glycosidases"/>
    <property type="match status" value="1"/>
</dbReference>
<evidence type="ECO:0000256" key="8">
    <source>
        <dbReference type="ARBA" id="ARBA00022679"/>
    </source>
</evidence>
<dbReference type="Proteomes" id="UP000434036">
    <property type="component" value="Unassembled WGS sequence"/>
</dbReference>
<evidence type="ECO:0000256" key="5">
    <source>
        <dbReference type="ARBA" id="ARBA00012541"/>
    </source>
</evidence>
<dbReference type="GO" id="GO:0005829">
    <property type="term" value="C:cytosol"/>
    <property type="evidence" value="ECO:0007669"/>
    <property type="project" value="TreeGrafter"/>
</dbReference>
<feature type="active site" description="Proton donor" evidence="12">
    <location>
        <position position="342"/>
    </location>
</feature>
<feature type="domain" description="Glycosyl hydrolase family 13 catalytic" evidence="13">
    <location>
        <begin position="143"/>
        <end position="509"/>
    </location>
</feature>
<protein>
    <recommendedName>
        <fullName evidence="5 11">1,4-alpha-glucan branching enzyme</fullName>
        <ecNumber evidence="5 11">2.4.1.18</ecNumber>
    </recommendedName>
</protein>
<evidence type="ECO:0000313" key="15">
    <source>
        <dbReference type="Proteomes" id="UP000434036"/>
    </source>
</evidence>
<dbReference type="PANTHER" id="PTHR43651">
    <property type="entry name" value="1,4-ALPHA-GLUCAN-BRANCHING ENZYME"/>
    <property type="match status" value="1"/>
</dbReference>
<dbReference type="GO" id="GO:0004553">
    <property type="term" value="F:hydrolase activity, hydrolyzing O-glycosyl compounds"/>
    <property type="evidence" value="ECO:0007669"/>
    <property type="project" value="InterPro"/>
</dbReference>
<dbReference type="Gene3D" id="2.60.40.1180">
    <property type="entry name" value="Golgi alpha-mannosidase II"/>
    <property type="match status" value="1"/>
</dbReference>
<feature type="active site" description="Nucleophile" evidence="12">
    <location>
        <position position="299"/>
    </location>
</feature>
<dbReference type="PANTHER" id="PTHR43651:SF3">
    <property type="entry name" value="1,4-ALPHA-GLUCAN-BRANCHING ENZYME"/>
    <property type="match status" value="1"/>
</dbReference>
<evidence type="ECO:0000256" key="3">
    <source>
        <dbReference type="ARBA" id="ARBA00004964"/>
    </source>
</evidence>
<accession>A0A6N8U237</accession>
<gene>
    <name evidence="14" type="primary">glgB</name>
    <name evidence="14" type="ORF">GSF08_00330</name>
</gene>
<dbReference type="UniPathway" id="UPA00164"/>
<dbReference type="SMART" id="SM00642">
    <property type="entry name" value="Aamy"/>
    <property type="match status" value="1"/>
</dbReference>
<dbReference type="InterPro" id="IPR004193">
    <property type="entry name" value="Glyco_hydro_13_N"/>
</dbReference>
<dbReference type="RefSeq" id="WP_160623887.1">
    <property type="nucleotide sequence ID" value="NZ_WUUQ01000001.1"/>
</dbReference>
<dbReference type="Gene3D" id="2.60.40.10">
    <property type="entry name" value="Immunoglobulins"/>
    <property type="match status" value="1"/>
</dbReference>
<proteinExistence type="inferred from homology"/>
<dbReference type="GO" id="GO:0005978">
    <property type="term" value="P:glycogen biosynthetic process"/>
    <property type="evidence" value="ECO:0007669"/>
    <property type="project" value="UniProtKB-UniRule"/>
</dbReference>
<evidence type="ECO:0000256" key="11">
    <source>
        <dbReference type="NCBIfam" id="TIGR01515"/>
    </source>
</evidence>
<comment type="pathway">
    <text evidence="3">Glycan biosynthesis; glycogen biosynthesis.</text>
</comment>
<keyword evidence="9" id="KW-0320">Glycogen biosynthesis</keyword>
<keyword evidence="10" id="KW-0119">Carbohydrate metabolism</keyword>
<dbReference type="InterPro" id="IPR017853">
    <property type="entry name" value="GH"/>
</dbReference>
<dbReference type="InterPro" id="IPR014756">
    <property type="entry name" value="Ig_E-set"/>
</dbReference>
<keyword evidence="7" id="KW-0328">Glycosyltransferase</keyword>
<evidence type="ECO:0000256" key="1">
    <source>
        <dbReference type="ARBA" id="ARBA00000826"/>
    </source>
</evidence>
<comment type="similarity">
    <text evidence="4">Belongs to the glycosyl hydrolase 13 family. GlgB subfamily.</text>
</comment>
<comment type="caution">
    <text evidence="14">The sequence shown here is derived from an EMBL/GenBank/DDBJ whole genome shotgun (WGS) entry which is preliminary data.</text>
</comment>
<organism evidence="14 15">
    <name type="scientific">Copranaerobaculum intestinale</name>
    <dbReference type="NCBI Taxonomy" id="2692629"/>
    <lineage>
        <taxon>Bacteria</taxon>
        <taxon>Bacillati</taxon>
        <taxon>Bacillota</taxon>
        <taxon>Erysipelotrichia</taxon>
        <taxon>Erysipelotrichales</taxon>
        <taxon>Erysipelotrichaceae</taxon>
        <taxon>Copranaerobaculum</taxon>
    </lineage>
</organism>
<dbReference type="Pfam" id="PF02806">
    <property type="entry name" value="Alpha-amylase_C"/>
    <property type="match status" value="1"/>
</dbReference>
<dbReference type="NCBIfam" id="NF003811">
    <property type="entry name" value="PRK05402.1"/>
    <property type="match status" value="1"/>
</dbReference>
<dbReference type="NCBIfam" id="NF008967">
    <property type="entry name" value="PRK12313.1"/>
    <property type="match status" value="1"/>
</dbReference>
<evidence type="ECO:0000259" key="13">
    <source>
        <dbReference type="SMART" id="SM00642"/>
    </source>
</evidence>
<dbReference type="InterPro" id="IPR013783">
    <property type="entry name" value="Ig-like_fold"/>
</dbReference>
<dbReference type="Gene3D" id="3.20.20.80">
    <property type="entry name" value="Glycosidases"/>
    <property type="match status" value="1"/>
</dbReference>
<evidence type="ECO:0000256" key="6">
    <source>
        <dbReference type="ARBA" id="ARBA00022600"/>
    </source>
</evidence>
<dbReference type="CDD" id="cd02855">
    <property type="entry name" value="E_set_GBE_prok_N"/>
    <property type="match status" value="1"/>
</dbReference>
<dbReference type="InterPro" id="IPR006407">
    <property type="entry name" value="GlgB"/>
</dbReference>
<dbReference type="AlphaFoldDB" id="A0A6N8U237"/>
<reference evidence="14 15" key="1">
    <citation type="submission" date="2019-12" db="EMBL/GenBank/DDBJ databases">
        <authorList>
            <person name="Yang R."/>
        </authorList>
    </citation>
    <scope>NUCLEOTIDE SEQUENCE [LARGE SCALE GENOMIC DNA]</scope>
    <source>
        <strain evidence="14 15">DONG20-135</strain>
    </source>
</reference>
<dbReference type="InterPro" id="IPR006047">
    <property type="entry name" value="GH13_cat_dom"/>
</dbReference>
<evidence type="ECO:0000313" key="14">
    <source>
        <dbReference type="EMBL" id="MXQ72386.1"/>
    </source>
</evidence>
<evidence type="ECO:0000256" key="12">
    <source>
        <dbReference type="PIRSR" id="PIRSR000463-1"/>
    </source>
</evidence>
<comment type="catalytic activity">
    <reaction evidence="1">
        <text>Transfers a segment of a (1-&gt;4)-alpha-D-glucan chain to a primary hydroxy group in a similar glucan chain.</text>
        <dbReference type="EC" id="2.4.1.18"/>
    </reaction>
</comment>
<keyword evidence="6" id="KW-0321">Glycogen metabolism</keyword>
<evidence type="ECO:0000256" key="10">
    <source>
        <dbReference type="ARBA" id="ARBA00023277"/>
    </source>
</evidence>
<dbReference type="EMBL" id="WUUQ01000001">
    <property type="protein sequence ID" value="MXQ72386.1"/>
    <property type="molecule type" value="Genomic_DNA"/>
</dbReference>
<dbReference type="InterPro" id="IPR013780">
    <property type="entry name" value="Glyco_hydro_b"/>
</dbReference>
<dbReference type="SUPFAM" id="SSF51011">
    <property type="entry name" value="Glycosyl hydrolase domain"/>
    <property type="match status" value="1"/>
</dbReference>
<dbReference type="Pfam" id="PF00128">
    <property type="entry name" value="Alpha-amylase"/>
    <property type="match status" value="1"/>
</dbReference>
<evidence type="ECO:0000256" key="9">
    <source>
        <dbReference type="ARBA" id="ARBA00023056"/>
    </source>
</evidence>
<name>A0A6N8U237_9FIRM</name>
<reference evidence="14 15" key="2">
    <citation type="submission" date="2020-01" db="EMBL/GenBank/DDBJ databases">
        <title>Clostridiaceae sp. nov. isolated from the gut of human by culturomics.</title>
        <authorList>
            <person name="Chang Y."/>
        </authorList>
    </citation>
    <scope>NUCLEOTIDE SEQUENCE [LARGE SCALE GENOMIC DNA]</scope>
    <source>
        <strain evidence="14 15">DONG20-135</strain>
    </source>
</reference>
<keyword evidence="8" id="KW-0808">Transferase</keyword>
<dbReference type="PIRSF" id="PIRSF000463">
    <property type="entry name" value="GlgB"/>
    <property type="match status" value="1"/>
</dbReference>
<dbReference type="InterPro" id="IPR044143">
    <property type="entry name" value="GlgB_N_E_set_prok"/>
</dbReference>
<sequence length="638" mass="73989">MDRLKLEKFYAGHCLEAYELFGAHLCFEGRKGARFTVYAPHAMSIQVIGSFNDWSCEGCVMKRADESGVYSLFIPDVKHGDMYKYRVTQADGRVVDKMDPYAFHSELRPNTASIVTDLDFHWHDETWMKNRDRNVSKAMNIYEVHIGSWKQKEDGSWYTYREIAKELIAYAKEHHFTHLEFMPLNEYPFDGSWGYQCSGYFAATSRYGSCEDLMSLIDQCHKAGIGVILDYVPVHFVRDDFSLSYFDGTPLYEYQKDVDANSQWGTSNFDLWSETVRSFLMSAASFWLDKYHIDGLRMDAISNIIYWHGNRDNGVNEGALAFIRRMNYNLHRRYPGVMLIAEDSSDFPNVTKSTLDMGLGFDYKWDLGWMNDTLKYMELDPVYRKWHHNQITFSMAYFYSEKFLLPFSHDEVVHGKKTIVDKIWGTYEEKFAQLRTLYMYMFTHPGKKLNFMGNEFAHFREWDESKENDWFLLGYPVHDAFHRFFAKLGECYSNIPALHENDYSIDSFRWINADDADENLFSYIRIGSTSDVVVILNMSPNAYRQHAFGVLKAGSYKEILNTDQDIYAGGNMVNSKAVKAVKAECDQLPYRIIVDVPSFGGVMLEVKKRAVKNAADKAEKKPIKKTVKKASKKIAAGD</sequence>
<dbReference type="InterPro" id="IPR037439">
    <property type="entry name" value="Branching_enzy"/>
</dbReference>